<protein>
    <submittedName>
        <fullName evidence="1">Uncharacterized protein</fullName>
    </submittedName>
</protein>
<name>A0AAV7RR69_PLEWA</name>
<keyword evidence="2" id="KW-1185">Reference proteome</keyword>
<organism evidence="1 2">
    <name type="scientific">Pleurodeles waltl</name>
    <name type="common">Iberian ribbed newt</name>
    <dbReference type="NCBI Taxonomy" id="8319"/>
    <lineage>
        <taxon>Eukaryota</taxon>
        <taxon>Metazoa</taxon>
        <taxon>Chordata</taxon>
        <taxon>Craniata</taxon>
        <taxon>Vertebrata</taxon>
        <taxon>Euteleostomi</taxon>
        <taxon>Amphibia</taxon>
        <taxon>Batrachia</taxon>
        <taxon>Caudata</taxon>
        <taxon>Salamandroidea</taxon>
        <taxon>Salamandridae</taxon>
        <taxon>Pleurodelinae</taxon>
        <taxon>Pleurodeles</taxon>
    </lineage>
</organism>
<reference evidence="1" key="1">
    <citation type="journal article" date="2022" name="bioRxiv">
        <title>Sequencing and chromosome-scale assembly of the giantPleurodeles waltlgenome.</title>
        <authorList>
            <person name="Brown T."/>
            <person name="Elewa A."/>
            <person name="Iarovenko S."/>
            <person name="Subramanian E."/>
            <person name="Araus A.J."/>
            <person name="Petzold A."/>
            <person name="Susuki M."/>
            <person name="Suzuki K.-i.T."/>
            <person name="Hayashi T."/>
            <person name="Toyoda A."/>
            <person name="Oliveira C."/>
            <person name="Osipova E."/>
            <person name="Leigh N.D."/>
            <person name="Simon A."/>
            <person name="Yun M.H."/>
        </authorList>
    </citation>
    <scope>NUCLEOTIDE SEQUENCE</scope>
    <source>
        <strain evidence="1">20211129_DDA</strain>
        <tissue evidence="1">Liver</tissue>
    </source>
</reference>
<comment type="caution">
    <text evidence="1">The sequence shown here is derived from an EMBL/GenBank/DDBJ whole genome shotgun (WGS) entry which is preliminary data.</text>
</comment>
<proteinExistence type="predicted"/>
<dbReference type="EMBL" id="JANPWB010000009">
    <property type="protein sequence ID" value="KAJ1154052.1"/>
    <property type="molecule type" value="Genomic_DNA"/>
</dbReference>
<sequence>MRTIEAVNGFPEATGEIRARWMPATFPELMMAPAPAVVGHTNGSSEMRAPPYLDPVEPGRRHGRLWVQVILRGDRIGGIHRAATDALGLFPRSTLWESTHVKDLTAYLTPIATTC</sequence>
<accession>A0AAV7RR69</accession>
<evidence type="ECO:0000313" key="1">
    <source>
        <dbReference type="EMBL" id="KAJ1154052.1"/>
    </source>
</evidence>
<dbReference type="Proteomes" id="UP001066276">
    <property type="component" value="Chromosome 5"/>
</dbReference>
<evidence type="ECO:0000313" key="2">
    <source>
        <dbReference type="Proteomes" id="UP001066276"/>
    </source>
</evidence>
<gene>
    <name evidence="1" type="ORF">NDU88_006809</name>
</gene>
<dbReference type="AlphaFoldDB" id="A0AAV7RR69"/>